<dbReference type="AlphaFoldDB" id="A0A4V1N3U3"/>
<dbReference type="InterPro" id="IPR037925">
    <property type="entry name" value="FlgE/F/G-like"/>
</dbReference>
<dbReference type="Pfam" id="PF00460">
    <property type="entry name" value="Flg_bb_rod"/>
    <property type="match status" value="1"/>
</dbReference>
<dbReference type="PANTHER" id="PTHR30435">
    <property type="entry name" value="FLAGELLAR PROTEIN"/>
    <property type="match status" value="1"/>
</dbReference>
<organism evidence="10 11">
    <name type="scientific">Sphingobium fluviale</name>
    <dbReference type="NCBI Taxonomy" id="2506423"/>
    <lineage>
        <taxon>Bacteria</taxon>
        <taxon>Pseudomonadati</taxon>
        <taxon>Pseudomonadota</taxon>
        <taxon>Alphaproteobacteria</taxon>
        <taxon>Sphingomonadales</taxon>
        <taxon>Sphingomonadaceae</taxon>
        <taxon>Sphingobium</taxon>
    </lineage>
</organism>
<proteinExistence type="inferred from homology"/>
<evidence type="ECO:0000313" key="11">
    <source>
        <dbReference type="Proteomes" id="UP000290958"/>
    </source>
</evidence>
<dbReference type="InterPro" id="IPR001444">
    <property type="entry name" value="Flag_bb_rod_N"/>
</dbReference>
<evidence type="ECO:0000256" key="5">
    <source>
        <dbReference type="ARBA" id="ARBA00040228"/>
    </source>
</evidence>
<comment type="similarity">
    <text evidence="2 6">Belongs to the flagella basal body rod proteins family.</text>
</comment>
<sequence length="248" mass="25807">MDRMVNTALTAMRAALSRQSTIANNLANANTTGFRAEIANASTVWIDGQTFRTRAQSGEQVLGADMKEGSVVSTGNPMDVAINGEAFLAVQATDGSEAYTRRGDLILSDSGLLTTGDGLPVIGNSGPITLPPFDSIVIAKDGSISIVPQGGDPKSPQQIDRLKLANPKGSQIAKGLDGLFREVNGGVLPDDPLGRVTGGSLEGSNVNATEMLVQMIEASRAWETQVKLIDTARQIDDGGASLMKLPGA</sequence>
<dbReference type="InterPro" id="IPR010930">
    <property type="entry name" value="Flg_bb/hook_C_dom"/>
</dbReference>
<evidence type="ECO:0000259" key="7">
    <source>
        <dbReference type="Pfam" id="PF00460"/>
    </source>
</evidence>
<comment type="subcellular location">
    <subcellularLocation>
        <location evidence="1 6">Bacterial flagellum basal body</location>
    </subcellularLocation>
</comment>
<gene>
    <name evidence="10" type="ORF">EQG66_04820</name>
</gene>
<evidence type="ECO:0000256" key="2">
    <source>
        <dbReference type="ARBA" id="ARBA00009677"/>
    </source>
</evidence>
<evidence type="ECO:0000256" key="3">
    <source>
        <dbReference type="ARBA" id="ARBA00023143"/>
    </source>
</evidence>
<evidence type="ECO:0000259" key="9">
    <source>
        <dbReference type="Pfam" id="PF22692"/>
    </source>
</evidence>
<dbReference type="GO" id="GO:0030694">
    <property type="term" value="C:bacterial-type flagellum basal body, rod"/>
    <property type="evidence" value="ECO:0007669"/>
    <property type="project" value="UniProtKB-UniRule"/>
</dbReference>
<evidence type="ECO:0000259" key="8">
    <source>
        <dbReference type="Pfam" id="PF06429"/>
    </source>
</evidence>
<dbReference type="InterPro" id="IPR020013">
    <property type="entry name" value="Flagellar_FlgE/F/G"/>
</dbReference>
<dbReference type="NCBIfam" id="TIGR03506">
    <property type="entry name" value="FlgEFG_subfam"/>
    <property type="match status" value="1"/>
</dbReference>
<feature type="domain" description="Flagellar basal-body/hook protein C-terminal" evidence="8">
    <location>
        <begin position="199"/>
        <end position="237"/>
    </location>
</feature>
<evidence type="ECO:0000256" key="4">
    <source>
        <dbReference type="ARBA" id="ARBA00038560"/>
    </source>
</evidence>
<reference evidence="11" key="1">
    <citation type="submission" date="2019-01" db="EMBL/GenBank/DDBJ databases">
        <title>Cytophagaceae bacterium strain CAR-16.</title>
        <authorList>
            <person name="Chen W.-M."/>
        </authorList>
    </citation>
    <scope>NUCLEOTIDE SEQUENCE [LARGE SCALE GENOMIC DNA]</scope>
    <source>
        <strain evidence="11">CHR27</strain>
    </source>
</reference>
<evidence type="ECO:0000313" key="10">
    <source>
        <dbReference type="EMBL" id="RXR29866.1"/>
    </source>
</evidence>
<keyword evidence="11" id="KW-1185">Reference proteome</keyword>
<feature type="domain" description="Flagellar basal body rod protein N-terminal" evidence="7">
    <location>
        <begin position="6"/>
        <end position="35"/>
    </location>
</feature>
<protein>
    <recommendedName>
        <fullName evidence="5 6">Flagellar basal-body rod protein FlgF</fullName>
    </recommendedName>
</protein>
<feature type="domain" description="Flagellar hook protein FlgE/F/G-like D1" evidence="9">
    <location>
        <begin position="81"/>
        <end position="145"/>
    </location>
</feature>
<keyword evidence="10" id="KW-0282">Flagellum</keyword>
<evidence type="ECO:0000256" key="1">
    <source>
        <dbReference type="ARBA" id="ARBA00004117"/>
    </source>
</evidence>
<comment type="caution">
    <text evidence="10">The sequence shown here is derived from an EMBL/GenBank/DDBJ whole genome shotgun (WGS) entry which is preliminary data.</text>
</comment>
<keyword evidence="3 6" id="KW-0975">Bacterial flagellum</keyword>
<keyword evidence="10" id="KW-0969">Cilium</keyword>
<accession>A0A4V1N3U3</accession>
<dbReference type="GO" id="GO:0071978">
    <property type="term" value="P:bacterial-type flagellum-dependent swarming motility"/>
    <property type="evidence" value="ECO:0007669"/>
    <property type="project" value="TreeGrafter"/>
</dbReference>
<dbReference type="OrthoDB" id="9804559at2"/>
<dbReference type="PANTHER" id="PTHR30435:SF18">
    <property type="entry name" value="FLAGELLAR BASAL-BODY ROD PROTEIN FLGF"/>
    <property type="match status" value="1"/>
</dbReference>
<dbReference type="EMBL" id="SBKP01000003">
    <property type="protein sequence ID" value="RXR29866.1"/>
    <property type="molecule type" value="Genomic_DNA"/>
</dbReference>
<dbReference type="NCBIfam" id="NF009280">
    <property type="entry name" value="PRK12640.1"/>
    <property type="match status" value="1"/>
</dbReference>
<dbReference type="Pfam" id="PF06429">
    <property type="entry name" value="Flg_bbr_C"/>
    <property type="match status" value="1"/>
</dbReference>
<dbReference type="Pfam" id="PF22692">
    <property type="entry name" value="LlgE_F_G_D1"/>
    <property type="match status" value="1"/>
</dbReference>
<dbReference type="InterPro" id="IPR053967">
    <property type="entry name" value="LlgE_F_G-like_D1"/>
</dbReference>
<dbReference type="SUPFAM" id="SSF117143">
    <property type="entry name" value="Flagellar hook protein flgE"/>
    <property type="match status" value="1"/>
</dbReference>
<comment type="subunit">
    <text evidence="4 6">The basal body constitutes a major portion of the flagellar organelle and consists of five rings (E,L,P,S, and M) mounted on a central rod. The rod consists of about 26 subunits of FlgG in the distal portion, and FlgB, FlgC and FlgF are thought to build up the proximal portion of the rod with about 6 subunits each.</text>
</comment>
<dbReference type="RefSeq" id="WP_129403403.1">
    <property type="nucleotide sequence ID" value="NZ_SBKP01000003.1"/>
</dbReference>
<dbReference type="Proteomes" id="UP000290958">
    <property type="component" value="Unassembled WGS sequence"/>
</dbReference>
<evidence type="ECO:0000256" key="6">
    <source>
        <dbReference type="RuleBase" id="RU362116"/>
    </source>
</evidence>
<name>A0A4V1N3U3_9SPHN</name>
<keyword evidence="10" id="KW-0966">Cell projection</keyword>